<dbReference type="InterPro" id="IPR017937">
    <property type="entry name" value="Thioredoxin_CS"/>
</dbReference>
<dbReference type="Gene3D" id="3.40.30.10">
    <property type="entry name" value="Glutaredoxin"/>
    <property type="match status" value="1"/>
</dbReference>
<dbReference type="Proteomes" id="UP001232445">
    <property type="component" value="Unassembled WGS sequence"/>
</dbReference>
<name>A0ABU0CRC2_9BACI</name>
<keyword evidence="4" id="KW-1185">Reference proteome</keyword>
<dbReference type="InterPro" id="IPR000866">
    <property type="entry name" value="AhpC/TSA"/>
</dbReference>
<dbReference type="InterPro" id="IPR036249">
    <property type="entry name" value="Thioredoxin-like_sf"/>
</dbReference>
<comment type="caution">
    <text evidence="3">The sequence shown here is derived from an EMBL/GenBank/DDBJ whole genome shotgun (WGS) entry which is preliminary data.</text>
</comment>
<reference evidence="3 4" key="1">
    <citation type="submission" date="2023-07" db="EMBL/GenBank/DDBJ databases">
        <title>Genomic Encyclopedia of Type Strains, Phase IV (KMG-IV): sequencing the most valuable type-strain genomes for metagenomic binning, comparative biology and taxonomic classification.</title>
        <authorList>
            <person name="Goeker M."/>
        </authorList>
    </citation>
    <scope>NUCLEOTIDE SEQUENCE [LARGE SCALE GENOMIC DNA]</scope>
    <source>
        <strain evidence="3 4">DSM 17740</strain>
    </source>
</reference>
<dbReference type="PANTHER" id="PTHR42852:SF13">
    <property type="entry name" value="PROTEIN DIPZ"/>
    <property type="match status" value="1"/>
</dbReference>
<dbReference type="SUPFAM" id="SSF52833">
    <property type="entry name" value="Thioredoxin-like"/>
    <property type="match status" value="1"/>
</dbReference>
<dbReference type="EMBL" id="JAUSUQ010000005">
    <property type="protein sequence ID" value="MDQ0338924.1"/>
    <property type="molecule type" value="Genomic_DNA"/>
</dbReference>
<dbReference type="PANTHER" id="PTHR42852">
    <property type="entry name" value="THIOL:DISULFIDE INTERCHANGE PROTEIN DSBE"/>
    <property type="match status" value="1"/>
</dbReference>
<keyword evidence="1" id="KW-1015">Disulfide bond</keyword>
<dbReference type="InterPro" id="IPR013766">
    <property type="entry name" value="Thioredoxin_domain"/>
</dbReference>
<organism evidence="3 4">
    <name type="scientific">Caldalkalibacillus uzonensis</name>
    <dbReference type="NCBI Taxonomy" id="353224"/>
    <lineage>
        <taxon>Bacteria</taxon>
        <taxon>Bacillati</taxon>
        <taxon>Bacillota</taxon>
        <taxon>Bacilli</taxon>
        <taxon>Bacillales</taxon>
        <taxon>Bacillaceae</taxon>
        <taxon>Caldalkalibacillus</taxon>
    </lineage>
</organism>
<dbReference type="InterPro" id="IPR050553">
    <property type="entry name" value="Thioredoxin_ResA/DsbE_sf"/>
</dbReference>
<evidence type="ECO:0000313" key="3">
    <source>
        <dbReference type="EMBL" id="MDQ0338924.1"/>
    </source>
</evidence>
<dbReference type="CDD" id="cd02966">
    <property type="entry name" value="TlpA_like_family"/>
    <property type="match status" value="1"/>
</dbReference>
<dbReference type="RefSeq" id="WP_307338072.1">
    <property type="nucleotide sequence ID" value="NZ_JAUSUQ010000005.1"/>
</dbReference>
<gene>
    <name evidence="3" type="ORF">J2S00_001710</name>
</gene>
<evidence type="ECO:0000313" key="4">
    <source>
        <dbReference type="Proteomes" id="UP001232445"/>
    </source>
</evidence>
<proteinExistence type="predicted"/>
<feature type="domain" description="Thioredoxin" evidence="2">
    <location>
        <begin position="60"/>
        <end position="199"/>
    </location>
</feature>
<protein>
    <submittedName>
        <fullName evidence="3">Peroxiredoxin</fullName>
    </submittedName>
</protein>
<evidence type="ECO:0000259" key="2">
    <source>
        <dbReference type="PROSITE" id="PS51352"/>
    </source>
</evidence>
<dbReference type="PROSITE" id="PS00194">
    <property type="entry name" value="THIOREDOXIN_1"/>
    <property type="match status" value="1"/>
</dbReference>
<accession>A0ABU0CRC2</accession>
<evidence type="ECO:0000256" key="1">
    <source>
        <dbReference type="ARBA" id="ARBA00023157"/>
    </source>
</evidence>
<dbReference type="PROSITE" id="PS51352">
    <property type="entry name" value="THIOREDOXIN_2"/>
    <property type="match status" value="1"/>
</dbReference>
<sequence length="199" mass="22412">MKKVMMGAILLLVLGWTVFDTLYADQKQEAAQERNEGSLHELVVATDTEEQPAEAESVGLAYGDIAPDFKLATLSGEEITLSDLRGKKVILNIWASWCPPCRAEMPDMQQFYEEYQDEVEILAVNLFESEASLESVKRFVEEYELTFPVLLDENSEVAAKYQALTIPTSYVIDSNGVIQHKMVGPMSYDWMKNATSKLE</sequence>
<dbReference type="Pfam" id="PF00578">
    <property type="entry name" value="AhpC-TSA"/>
    <property type="match status" value="1"/>
</dbReference>